<sequence length="110" mass="12240">MKINEFIQKYRTVAKLGMGMTSSHTPHVICKDGFEMSVQAGQSLYSEPRDDVDHYEEAEVGFPSAEESLIARYADDEENLCGTVYGYVPCSIIDEVIEKHGGIDESKIST</sequence>
<dbReference type="AlphaFoldDB" id="A0A382F1H5"/>
<protein>
    <submittedName>
        <fullName evidence="1">Uncharacterized protein</fullName>
    </submittedName>
</protein>
<accession>A0A382F1H5</accession>
<evidence type="ECO:0000313" key="1">
    <source>
        <dbReference type="EMBL" id="SVB56529.1"/>
    </source>
</evidence>
<proteinExistence type="predicted"/>
<reference evidence="1" key="1">
    <citation type="submission" date="2018-05" db="EMBL/GenBank/DDBJ databases">
        <authorList>
            <person name="Lanie J.A."/>
            <person name="Ng W.-L."/>
            <person name="Kazmierczak K.M."/>
            <person name="Andrzejewski T.M."/>
            <person name="Davidsen T.M."/>
            <person name="Wayne K.J."/>
            <person name="Tettelin H."/>
            <person name="Glass J.I."/>
            <person name="Rusch D."/>
            <person name="Podicherti R."/>
            <person name="Tsui H.-C.T."/>
            <person name="Winkler M.E."/>
        </authorList>
    </citation>
    <scope>NUCLEOTIDE SEQUENCE</scope>
</reference>
<name>A0A382F1H5_9ZZZZ</name>
<organism evidence="1">
    <name type="scientific">marine metagenome</name>
    <dbReference type="NCBI Taxonomy" id="408172"/>
    <lineage>
        <taxon>unclassified sequences</taxon>
        <taxon>metagenomes</taxon>
        <taxon>ecological metagenomes</taxon>
    </lineage>
</organism>
<gene>
    <name evidence="1" type="ORF">METZ01_LOCUS209383</name>
</gene>
<dbReference type="EMBL" id="UINC01047355">
    <property type="protein sequence ID" value="SVB56529.1"/>
    <property type="molecule type" value="Genomic_DNA"/>
</dbReference>